<evidence type="ECO:0000313" key="3">
    <source>
        <dbReference type="EMBL" id="MBB1488977.1"/>
    </source>
</evidence>
<dbReference type="InterPro" id="IPR050272">
    <property type="entry name" value="Isochorismatase-like_hydrls"/>
</dbReference>
<dbReference type="Gene3D" id="3.40.50.850">
    <property type="entry name" value="Isochorismatase-like"/>
    <property type="match status" value="1"/>
</dbReference>
<evidence type="ECO:0000259" key="2">
    <source>
        <dbReference type="Pfam" id="PF00857"/>
    </source>
</evidence>
<reference evidence="3 4" key="1">
    <citation type="submission" date="2020-08" db="EMBL/GenBank/DDBJ databases">
        <title>Oceanospirillum sp. nov. isolated from marine sediment.</title>
        <authorList>
            <person name="Ji X."/>
        </authorList>
    </citation>
    <scope>NUCLEOTIDE SEQUENCE [LARGE SCALE GENOMIC DNA]</scope>
    <source>
        <strain evidence="3 4">D5</strain>
    </source>
</reference>
<feature type="domain" description="Isochorismatase-like" evidence="2">
    <location>
        <begin position="4"/>
        <end position="151"/>
    </location>
</feature>
<dbReference type="SUPFAM" id="SSF52499">
    <property type="entry name" value="Isochorismatase-like hydrolases"/>
    <property type="match status" value="1"/>
</dbReference>
<dbReference type="PANTHER" id="PTHR43540">
    <property type="entry name" value="PEROXYUREIDOACRYLATE/UREIDOACRYLATE AMIDOHYDROLASE-RELATED"/>
    <property type="match status" value="1"/>
</dbReference>
<organism evidence="3 4">
    <name type="scientific">Oceanospirillum sediminis</name>
    <dbReference type="NCBI Taxonomy" id="2760088"/>
    <lineage>
        <taxon>Bacteria</taxon>
        <taxon>Pseudomonadati</taxon>
        <taxon>Pseudomonadota</taxon>
        <taxon>Gammaproteobacteria</taxon>
        <taxon>Oceanospirillales</taxon>
        <taxon>Oceanospirillaceae</taxon>
        <taxon>Oceanospirillum</taxon>
    </lineage>
</organism>
<dbReference type="RefSeq" id="WP_182810747.1">
    <property type="nucleotide sequence ID" value="NZ_JACJFM010000040.1"/>
</dbReference>
<evidence type="ECO:0000256" key="1">
    <source>
        <dbReference type="ARBA" id="ARBA00022801"/>
    </source>
</evidence>
<proteinExistence type="predicted"/>
<comment type="caution">
    <text evidence="3">The sequence shown here is derived from an EMBL/GenBank/DDBJ whole genome shotgun (WGS) entry which is preliminary data.</text>
</comment>
<sequence length="178" mass="19695">MTKAVLVIDVQSLLFDTTPAPFEGTEVVARINHVTQWAREQSCPVIFIQHEQADTPIAAGSEGWQLQKDLEVQPEDLIVAKTTPDSFLRTRLQKVLQELEINELIVCGYASEFCIDSTVRRAAGLGYNITLVADAHTTHDKEHMSGEAIRKHHTATLMDISSFGVALNAITTKELVNL</sequence>
<dbReference type="Proteomes" id="UP000565262">
    <property type="component" value="Unassembled WGS sequence"/>
</dbReference>
<dbReference type="GO" id="GO:0016787">
    <property type="term" value="F:hydrolase activity"/>
    <property type="evidence" value="ECO:0007669"/>
    <property type="project" value="UniProtKB-KW"/>
</dbReference>
<name>A0A839IX76_9GAMM</name>
<keyword evidence="4" id="KW-1185">Reference proteome</keyword>
<evidence type="ECO:0000313" key="4">
    <source>
        <dbReference type="Proteomes" id="UP000565262"/>
    </source>
</evidence>
<dbReference type="EMBL" id="JACJFM010000040">
    <property type="protein sequence ID" value="MBB1488977.1"/>
    <property type="molecule type" value="Genomic_DNA"/>
</dbReference>
<dbReference type="Pfam" id="PF00857">
    <property type="entry name" value="Isochorismatase"/>
    <property type="match status" value="1"/>
</dbReference>
<accession>A0A839IX76</accession>
<dbReference type="InterPro" id="IPR036380">
    <property type="entry name" value="Isochorismatase-like_sf"/>
</dbReference>
<dbReference type="CDD" id="cd01014">
    <property type="entry name" value="nicotinamidase_related"/>
    <property type="match status" value="1"/>
</dbReference>
<dbReference type="AlphaFoldDB" id="A0A839IX76"/>
<dbReference type="PANTHER" id="PTHR43540:SF14">
    <property type="entry name" value="ISOCHORISMATASE"/>
    <property type="match status" value="1"/>
</dbReference>
<keyword evidence="1 3" id="KW-0378">Hydrolase</keyword>
<dbReference type="InterPro" id="IPR000868">
    <property type="entry name" value="Isochorismatase-like_dom"/>
</dbReference>
<gene>
    <name evidence="3" type="ORF">H4O21_20410</name>
</gene>
<protein>
    <submittedName>
        <fullName evidence="3">Cysteine hydrolase</fullName>
    </submittedName>
</protein>